<comment type="caution">
    <text evidence="2">The sequence shown here is derived from an EMBL/GenBank/DDBJ whole genome shotgun (WGS) entry which is preliminary data.</text>
</comment>
<accession>A0A016WW61</accession>
<dbReference type="Proteomes" id="UP000024635">
    <property type="component" value="Unassembled WGS sequence"/>
</dbReference>
<proteinExistence type="predicted"/>
<reference evidence="3" key="1">
    <citation type="journal article" date="2015" name="Nat. Genet.">
        <title>The genome and transcriptome of the zoonotic hookworm Ancylostoma ceylanicum identify infection-specific gene families.</title>
        <authorList>
            <person name="Schwarz E.M."/>
            <person name="Hu Y."/>
            <person name="Antoshechkin I."/>
            <person name="Miller M.M."/>
            <person name="Sternberg P.W."/>
            <person name="Aroian R.V."/>
        </authorList>
    </citation>
    <scope>NUCLEOTIDE SEQUENCE</scope>
    <source>
        <strain evidence="3">HY135</strain>
    </source>
</reference>
<evidence type="ECO:0000313" key="2">
    <source>
        <dbReference type="EMBL" id="EYC43487.1"/>
    </source>
</evidence>
<evidence type="ECO:0000313" key="3">
    <source>
        <dbReference type="Proteomes" id="UP000024635"/>
    </source>
</evidence>
<sequence>MGLCMLALVVCFCLECHAAADNQSPHAELSVSAFEDTARGLNPCLMRFVVRYSNSNPKLVFCYPNQSLPQYRPELLLLNKERCYCEGSKKENLTFSNARFSKTIRMPS</sequence>
<keyword evidence="3" id="KW-1185">Reference proteome</keyword>
<dbReference type="AlphaFoldDB" id="A0A016WW61"/>
<gene>
    <name evidence="2" type="primary">Acey_s0492.g2422</name>
    <name evidence="2" type="ORF">Y032_0492g2422</name>
</gene>
<feature type="chain" id="PRO_5001492113" evidence="1">
    <location>
        <begin position="21"/>
        <end position="108"/>
    </location>
</feature>
<dbReference type="EMBL" id="JARK01000092">
    <property type="protein sequence ID" value="EYC43487.1"/>
    <property type="molecule type" value="Genomic_DNA"/>
</dbReference>
<name>A0A016WW61_9BILA</name>
<organism evidence="2 3">
    <name type="scientific">Ancylostoma ceylanicum</name>
    <dbReference type="NCBI Taxonomy" id="53326"/>
    <lineage>
        <taxon>Eukaryota</taxon>
        <taxon>Metazoa</taxon>
        <taxon>Ecdysozoa</taxon>
        <taxon>Nematoda</taxon>
        <taxon>Chromadorea</taxon>
        <taxon>Rhabditida</taxon>
        <taxon>Rhabditina</taxon>
        <taxon>Rhabditomorpha</taxon>
        <taxon>Strongyloidea</taxon>
        <taxon>Ancylostomatidae</taxon>
        <taxon>Ancylostomatinae</taxon>
        <taxon>Ancylostoma</taxon>
    </lineage>
</organism>
<protein>
    <submittedName>
        <fullName evidence="2">Uncharacterized protein</fullName>
    </submittedName>
</protein>
<evidence type="ECO:0000256" key="1">
    <source>
        <dbReference type="SAM" id="SignalP"/>
    </source>
</evidence>
<keyword evidence="1" id="KW-0732">Signal</keyword>
<feature type="signal peptide" evidence="1">
    <location>
        <begin position="1"/>
        <end position="20"/>
    </location>
</feature>